<name>A0ABT4LDF1_9SPHI</name>
<dbReference type="PROSITE" id="PS52016">
    <property type="entry name" value="TONB_DEPENDENT_REC_3"/>
    <property type="match status" value="1"/>
</dbReference>
<dbReference type="InterPro" id="IPR023997">
    <property type="entry name" value="TonB-dep_OMP_SusC/RagA_CS"/>
</dbReference>
<dbReference type="Pfam" id="PF00593">
    <property type="entry name" value="TonB_dep_Rec_b-barrel"/>
    <property type="match status" value="1"/>
</dbReference>
<dbReference type="PANTHER" id="PTHR32552">
    <property type="entry name" value="FERRICHROME IRON RECEPTOR-RELATED"/>
    <property type="match status" value="1"/>
</dbReference>
<keyword evidence="7" id="KW-0406">Ion transport</keyword>
<dbReference type="InterPro" id="IPR037066">
    <property type="entry name" value="Plug_dom_sf"/>
</dbReference>
<gene>
    <name evidence="15" type="ORF">O0955_12675</name>
</gene>
<evidence type="ECO:0000256" key="8">
    <source>
        <dbReference type="ARBA" id="ARBA00023077"/>
    </source>
</evidence>
<keyword evidence="10 11" id="KW-0998">Cell outer membrane</keyword>
<dbReference type="SUPFAM" id="SSF49464">
    <property type="entry name" value="Carboxypeptidase regulatory domain-like"/>
    <property type="match status" value="1"/>
</dbReference>
<dbReference type="Gene3D" id="2.40.170.20">
    <property type="entry name" value="TonB-dependent receptor, beta-barrel domain"/>
    <property type="match status" value="1"/>
</dbReference>
<dbReference type="Pfam" id="PF13715">
    <property type="entry name" value="CarbopepD_reg_2"/>
    <property type="match status" value="1"/>
</dbReference>
<dbReference type="RefSeq" id="WP_269427913.1">
    <property type="nucleotide sequence ID" value="NZ_JAPWGM010000004.1"/>
</dbReference>
<comment type="similarity">
    <text evidence="11 12">Belongs to the TonB-dependent receptor family.</text>
</comment>
<dbReference type="SUPFAM" id="SSF56935">
    <property type="entry name" value="Porins"/>
    <property type="match status" value="1"/>
</dbReference>
<dbReference type="Proteomes" id="UP001144347">
    <property type="component" value="Unassembled WGS sequence"/>
</dbReference>
<keyword evidence="16" id="KW-1185">Reference proteome</keyword>
<dbReference type="NCBIfam" id="TIGR04056">
    <property type="entry name" value="OMP_RagA_SusC"/>
    <property type="match status" value="1"/>
</dbReference>
<keyword evidence="3 11" id="KW-1134">Transmembrane beta strand</keyword>
<dbReference type="EMBL" id="JAPWGM010000004">
    <property type="protein sequence ID" value="MCZ4244859.1"/>
    <property type="molecule type" value="Genomic_DNA"/>
</dbReference>
<sequence>MAQQKKIIVKGTVIDKGDKNDGTLPSVSILSGDPLKPIGMTDGNGNFSVSVDENATLVFKYIGYVTHKVEVKGRTKITISLNPDNNQLKEVSIAGYVSKTKETSVGSSIIISGKELQDVPVANITDLLQGKVAGLNIQQNTGSPGIRGSIAIRGLSNLTISGSGNEAFLTPTTPLFVVDGIPVDDNSSYQYGFQQAGPGISPISLIPQEDIANMEVLKDASATSLYGSRGAYGVILITTKRGNSKIPVIRYSGKFFVSAVPKLRSVIGGKGERLLRIDQIMTSDSSYYHALGLVNGTEFLSDSLNAYYNNSTDWQSYFYKTTYNQTHNLDISGGDQTFNYKANLGYFDQSGIQQNTGFNRYNLNMNMQYQPNSKFKLYAGINNSLGKQQKGSGNGLINNGVAEGGASSSLLPAPSQFTSVNSVLSAIQTDNDNKTVNVNSTVELQYEFVKGLRLTSNFNYTYNTATEDNFLPAAINNNVPSLFTYNSVKNTVYNRNLLAYVYSIKDKSGEDAHNFNAYVFTEINSANYKADAIKSNKGVNDHIRGPIIGVDNYVTSLGGTLNDFYQSRSVALAGNFSYNYKQKYVLDLSYRFDGNSTNGPDAGYTKSPSVGVRWNFNKEEFLSKLNWLEYGSLRLSYGSNIVPNGTIYDVYGKYVSGNLYNGKPTVNLDTARLPNTNLQPTKNTTLNAGFDLALFNNRISLTFDTYYKQVDNIFRTKDLSNTNSFKSVTTNEASMVNYGYEANVTARPLPSSSKVNWTISANIAINHDVLTHLPDGVRQFIYVDATTGQSILYRVGLNSLSNFIYNTKGVYSTIGDVPVDPLTGLRYRIGGNGVLNYFQAGDPRFTDLNGDYVLDNQDLVVAGNSQPQITGGISTFIQYKSFSFSAQGSFTLKRDILNNALASQFQIFNNPTAIDKNGNRILPQGLVPLSLYNYWLASGDNATYPNPYDFTRSKIVDPFRFAQTLFQEDGSYFKLNQVTLSYLINQKFTKRYGVNRLNVSLTASNVFMISNYSGPSAENVSALGRDSSGGYPNPRTYTFGLNVEF</sequence>
<evidence type="ECO:0000256" key="11">
    <source>
        <dbReference type="PROSITE-ProRule" id="PRU01360"/>
    </source>
</evidence>
<dbReference type="Gene3D" id="2.170.130.10">
    <property type="entry name" value="TonB-dependent receptor, plug domain"/>
    <property type="match status" value="1"/>
</dbReference>
<dbReference type="InterPro" id="IPR008969">
    <property type="entry name" value="CarboxyPept-like_regulatory"/>
</dbReference>
<evidence type="ECO:0000256" key="10">
    <source>
        <dbReference type="ARBA" id="ARBA00023237"/>
    </source>
</evidence>
<keyword evidence="2 11" id="KW-0813">Transport</keyword>
<evidence type="ECO:0000256" key="12">
    <source>
        <dbReference type="RuleBase" id="RU003357"/>
    </source>
</evidence>
<comment type="caution">
    <text evidence="15">The sequence shown here is derived from an EMBL/GenBank/DDBJ whole genome shotgun (WGS) entry which is preliminary data.</text>
</comment>
<evidence type="ECO:0000256" key="6">
    <source>
        <dbReference type="ARBA" id="ARBA00023004"/>
    </source>
</evidence>
<keyword evidence="5 11" id="KW-0812">Transmembrane</keyword>
<organism evidence="15 16">
    <name type="scientific">Pedobacter punctiformis</name>
    <dbReference type="NCBI Taxonomy" id="3004097"/>
    <lineage>
        <taxon>Bacteria</taxon>
        <taxon>Pseudomonadati</taxon>
        <taxon>Bacteroidota</taxon>
        <taxon>Sphingobacteriia</taxon>
        <taxon>Sphingobacteriales</taxon>
        <taxon>Sphingobacteriaceae</taxon>
        <taxon>Pedobacter</taxon>
    </lineage>
</organism>
<evidence type="ECO:0000313" key="15">
    <source>
        <dbReference type="EMBL" id="MCZ4244859.1"/>
    </source>
</evidence>
<keyword evidence="6" id="KW-0408">Iron</keyword>
<dbReference type="InterPro" id="IPR000531">
    <property type="entry name" value="Beta-barrel_TonB"/>
</dbReference>
<keyword evidence="4" id="KW-0410">Iron transport</keyword>
<keyword evidence="8 12" id="KW-0798">TonB box</keyword>
<accession>A0ABT4LDF1</accession>
<dbReference type="InterPro" id="IPR036942">
    <property type="entry name" value="Beta-barrel_TonB_sf"/>
</dbReference>
<dbReference type="InterPro" id="IPR023996">
    <property type="entry name" value="TonB-dep_OMP_SusC/RagA"/>
</dbReference>
<evidence type="ECO:0000259" key="13">
    <source>
        <dbReference type="Pfam" id="PF00593"/>
    </source>
</evidence>
<dbReference type="Pfam" id="PF07715">
    <property type="entry name" value="Plug"/>
    <property type="match status" value="1"/>
</dbReference>
<feature type="domain" description="TonB-dependent receptor-like beta-barrel" evidence="13">
    <location>
        <begin position="415"/>
        <end position="852"/>
    </location>
</feature>
<reference evidence="15" key="1">
    <citation type="submission" date="2022-12" db="EMBL/GenBank/DDBJ databases">
        <title>Genome sequence of HCMS5-2.</title>
        <authorList>
            <person name="Woo H."/>
        </authorList>
    </citation>
    <scope>NUCLEOTIDE SEQUENCE</scope>
    <source>
        <strain evidence="15">HCMS5-2</strain>
    </source>
</reference>
<dbReference type="InterPro" id="IPR039426">
    <property type="entry name" value="TonB-dep_rcpt-like"/>
</dbReference>
<keyword evidence="9 11" id="KW-0472">Membrane</keyword>
<feature type="domain" description="TonB-dependent receptor plug" evidence="14">
    <location>
        <begin position="102"/>
        <end position="234"/>
    </location>
</feature>
<dbReference type="PANTHER" id="PTHR32552:SF81">
    <property type="entry name" value="TONB-DEPENDENT OUTER MEMBRANE RECEPTOR"/>
    <property type="match status" value="1"/>
</dbReference>
<dbReference type="NCBIfam" id="TIGR04057">
    <property type="entry name" value="SusC_RagA_signa"/>
    <property type="match status" value="1"/>
</dbReference>
<proteinExistence type="inferred from homology"/>
<evidence type="ECO:0000256" key="5">
    <source>
        <dbReference type="ARBA" id="ARBA00022692"/>
    </source>
</evidence>
<evidence type="ECO:0000256" key="1">
    <source>
        <dbReference type="ARBA" id="ARBA00004571"/>
    </source>
</evidence>
<comment type="subcellular location">
    <subcellularLocation>
        <location evidence="1 11">Cell outer membrane</location>
        <topology evidence="1 11">Multi-pass membrane protein</topology>
    </subcellularLocation>
</comment>
<protein>
    <submittedName>
        <fullName evidence="15">SusC/RagA family TonB-linked outer membrane protein</fullName>
    </submittedName>
</protein>
<evidence type="ECO:0000256" key="2">
    <source>
        <dbReference type="ARBA" id="ARBA00022448"/>
    </source>
</evidence>
<evidence type="ECO:0000256" key="3">
    <source>
        <dbReference type="ARBA" id="ARBA00022452"/>
    </source>
</evidence>
<evidence type="ECO:0000256" key="7">
    <source>
        <dbReference type="ARBA" id="ARBA00023065"/>
    </source>
</evidence>
<evidence type="ECO:0000259" key="14">
    <source>
        <dbReference type="Pfam" id="PF07715"/>
    </source>
</evidence>
<evidence type="ECO:0000313" key="16">
    <source>
        <dbReference type="Proteomes" id="UP001144347"/>
    </source>
</evidence>
<evidence type="ECO:0000256" key="4">
    <source>
        <dbReference type="ARBA" id="ARBA00022496"/>
    </source>
</evidence>
<dbReference type="InterPro" id="IPR012910">
    <property type="entry name" value="Plug_dom"/>
</dbReference>
<evidence type="ECO:0000256" key="9">
    <source>
        <dbReference type="ARBA" id="ARBA00023136"/>
    </source>
</evidence>